<dbReference type="KEGG" id="vg:19487164"/>
<accession>X5KIL7</accession>
<feature type="compositionally biased region" description="Basic residues" evidence="1">
    <location>
        <begin position="497"/>
        <end position="507"/>
    </location>
</feature>
<evidence type="ECO:0000256" key="1">
    <source>
        <dbReference type="SAM" id="MobiDB-lite"/>
    </source>
</evidence>
<feature type="region of interest" description="Disordered" evidence="1">
    <location>
        <begin position="422"/>
        <end position="447"/>
    </location>
</feature>
<protein>
    <submittedName>
        <fullName evidence="2">N4 gp34-like protein</fullName>
    </submittedName>
</protein>
<dbReference type="RefSeq" id="YP_009031816.1">
    <property type="nucleotide sequence ID" value="NC_024140.1"/>
</dbReference>
<evidence type="ECO:0000313" key="2">
    <source>
        <dbReference type="EMBL" id="CDN96852.1"/>
    </source>
</evidence>
<organism evidence="2 3">
    <name type="scientific">Pseudomonas phage vB_PaeP_C2-10_Ab09</name>
    <dbReference type="NCBI Taxonomy" id="1476391"/>
    <lineage>
        <taxon>Viruses</taxon>
        <taxon>Duplodnaviria</taxon>
        <taxon>Heunggongvirae</taxon>
        <taxon>Uroviricota</taxon>
        <taxon>Caudoviricetes</taxon>
        <taxon>Schitoviridae</taxon>
        <taxon>Migulavirinae</taxon>
        <taxon>Litunavirus</taxon>
        <taxon>Litunavirus Ab09</taxon>
    </lineage>
</organism>
<evidence type="ECO:0000313" key="3">
    <source>
        <dbReference type="Proteomes" id="UP000019788"/>
    </source>
</evidence>
<proteinExistence type="predicted"/>
<gene>
    <name evidence="2" type="primary">ORF39</name>
</gene>
<name>X5KIL7_9CAUD</name>
<dbReference type="Proteomes" id="UP000019788">
    <property type="component" value="Segment"/>
</dbReference>
<keyword evidence="3" id="KW-1185">Reference proteome</keyword>
<dbReference type="GeneID" id="19487164"/>
<reference evidence="3" key="1">
    <citation type="journal article" date="2015" name="PLoS ONE">
        <title>Investigation of a Large Collection of Pseudomonas aeruginosa Bacteriophages Collected from a Single Environmental Source in Abidjan, Cote d'Ivoire.</title>
        <authorList>
            <person name="Essoh C."/>
            <person name="Latino L."/>
            <person name="Midoux C."/>
            <person name="Blouin Y."/>
            <person name="Loukou G."/>
            <person name="Nguetta S.P."/>
            <person name="Lathro S."/>
            <person name="Cablanmian A."/>
            <person name="Kouassi A.K."/>
            <person name="Vergnaud G."/>
            <person name="Pourcel C."/>
        </authorList>
    </citation>
    <scope>NUCLEOTIDE SEQUENCE [LARGE SCALE GENOMIC DNA]</scope>
</reference>
<sequence length="597" mass="63935">MKEKPMSNKVTVVGAVLDERYLTLYVKGSAEQIRIPQGDPRVAVFVEKYVPILSQGGEVDYSEDLLVINNVYEAAEKKSGGIMRFFRVAKKKVAEFFSAASASEPAAPVAPVTAGAVPGDCAPDTDAGQGVGEEVAEKVTIKDPVLAKAVDDILAHAVPASAPNFMAADLEVPSPDRIEDEDPSDDVGEGDTIIAVTDQGTIVPDAQKLKTQLTAAVQSKAKGSTVGIENFLRRAGAVSAKRQHSVQDLMRFIERGDLPIADDGCIVIYKLLLKGGPDGHKEFSYRDIHSQKVPQGVSTLVCMNESLVDPDRRNECSNGLHVARRQYLGSFSGNVCVLAKVAPEDVIAVPSYDANKMRVRAYHILFELPNEAMVALKANRSMTDIKEASRMLGAALAGQHSEPAYHVEITGHRGSSIVVHKGPASTKNKVQTAVPKNAPEARSLPTTPNEVVGEKVDVLAVVDTVMPETKQPEPEAPSLTKDVPVSEPKPAKAEKKSKSRVPARKAKKLKSVKVEAKPVAQPVRDTFKAKGEPLPADKKTAMTLPEQGKALWDAFVASKGDKAKAQACLDFKKAKKKGWSVLGMPGDAADKLAKALK</sequence>
<feature type="region of interest" description="Disordered" evidence="1">
    <location>
        <begin position="467"/>
        <end position="507"/>
    </location>
</feature>
<dbReference type="EMBL" id="HG962375">
    <property type="protein sequence ID" value="CDN96852.1"/>
    <property type="molecule type" value="Genomic_DNA"/>
</dbReference>